<evidence type="ECO:0000256" key="7">
    <source>
        <dbReference type="ARBA" id="ARBA00047899"/>
    </source>
</evidence>
<keyword evidence="11" id="KW-1185">Reference proteome</keyword>
<evidence type="ECO:0000256" key="8">
    <source>
        <dbReference type="ARBA" id="ARBA00048679"/>
    </source>
</evidence>
<dbReference type="PANTHER" id="PTHR48005:SF92">
    <property type="entry name" value="REPEAT RECEPTOR-LIKE PROTEIN KINASE FAMILY PROTEIN, PUTATIVE-RELATED"/>
    <property type="match status" value="1"/>
</dbReference>
<dbReference type="PROSITE" id="PS50011">
    <property type="entry name" value="PROTEIN_KINASE_DOM"/>
    <property type="match status" value="1"/>
</dbReference>
<organism evidence="10 11">
    <name type="scientific">Hibiscus sabdariffa</name>
    <name type="common">roselle</name>
    <dbReference type="NCBI Taxonomy" id="183260"/>
    <lineage>
        <taxon>Eukaryota</taxon>
        <taxon>Viridiplantae</taxon>
        <taxon>Streptophyta</taxon>
        <taxon>Embryophyta</taxon>
        <taxon>Tracheophyta</taxon>
        <taxon>Spermatophyta</taxon>
        <taxon>Magnoliopsida</taxon>
        <taxon>eudicotyledons</taxon>
        <taxon>Gunneridae</taxon>
        <taxon>Pentapetalae</taxon>
        <taxon>rosids</taxon>
        <taxon>malvids</taxon>
        <taxon>Malvales</taxon>
        <taxon>Malvaceae</taxon>
        <taxon>Malvoideae</taxon>
        <taxon>Hibiscus</taxon>
    </lineage>
</organism>
<comment type="catalytic activity">
    <reaction evidence="7">
        <text>L-threonyl-[protein] + ATP = O-phospho-L-threonyl-[protein] + ADP + H(+)</text>
        <dbReference type="Rhea" id="RHEA:46608"/>
        <dbReference type="Rhea" id="RHEA-COMP:11060"/>
        <dbReference type="Rhea" id="RHEA-COMP:11605"/>
        <dbReference type="ChEBI" id="CHEBI:15378"/>
        <dbReference type="ChEBI" id="CHEBI:30013"/>
        <dbReference type="ChEBI" id="CHEBI:30616"/>
        <dbReference type="ChEBI" id="CHEBI:61977"/>
        <dbReference type="ChEBI" id="CHEBI:456216"/>
        <dbReference type="EC" id="2.7.11.1"/>
    </reaction>
</comment>
<gene>
    <name evidence="10" type="ORF">V6N11_001977</name>
</gene>
<reference evidence="10 11" key="1">
    <citation type="journal article" date="2024" name="G3 (Bethesda)">
        <title>Genome assembly of Hibiscus sabdariffa L. provides insights into metabolisms of medicinal natural products.</title>
        <authorList>
            <person name="Kim T."/>
        </authorList>
    </citation>
    <scope>NUCLEOTIDE SEQUENCE [LARGE SCALE GENOMIC DNA]</scope>
    <source>
        <strain evidence="10">TK-2024</strain>
        <tissue evidence="10">Old leaves</tissue>
    </source>
</reference>
<comment type="caution">
    <text evidence="10">The sequence shown here is derived from an EMBL/GenBank/DDBJ whole genome shotgun (WGS) entry which is preliminary data.</text>
</comment>
<dbReference type="InterPro" id="IPR008266">
    <property type="entry name" value="Tyr_kinase_AS"/>
</dbReference>
<dbReference type="Proteomes" id="UP001396334">
    <property type="component" value="Unassembled WGS sequence"/>
</dbReference>
<evidence type="ECO:0000313" key="11">
    <source>
        <dbReference type="Proteomes" id="UP001396334"/>
    </source>
</evidence>
<dbReference type="InterPro" id="IPR000719">
    <property type="entry name" value="Prot_kinase_dom"/>
</dbReference>
<accession>A0ABR2QU05</accession>
<dbReference type="SUPFAM" id="SSF56112">
    <property type="entry name" value="Protein kinase-like (PK-like)"/>
    <property type="match status" value="1"/>
</dbReference>
<keyword evidence="4" id="KW-0547">Nucleotide-binding</keyword>
<evidence type="ECO:0000259" key="9">
    <source>
        <dbReference type="PROSITE" id="PS50011"/>
    </source>
</evidence>
<dbReference type="InterPro" id="IPR011009">
    <property type="entry name" value="Kinase-like_dom_sf"/>
</dbReference>
<dbReference type="PROSITE" id="PS00109">
    <property type="entry name" value="PROTEIN_KINASE_TYR"/>
    <property type="match status" value="1"/>
</dbReference>
<dbReference type="PANTHER" id="PTHR48005">
    <property type="entry name" value="LEUCINE RICH REPEAT KINASE 2"/>
    <property type="match status" value="1"/>
</dbReference>
<evidence type="ECO:0000256" key="1">
    <source>
        <dbReference type="ARBA" id="ARBA00012513"/>
    </source>
</evidence>
<evidence type="ECO:0000256" key="5">
    <source>
        <dbReference type="ARBA" id="ARBA00022777"/>
    </source>
</evidence>
<dbReference type="EMBL" id="JBBPBN010000031">
    <property type="protein sequence ID" value="KAK9004170.1"/>
    <property type="molecule type" value="Genomic_DNA"/>
</dbReference>
<keyword evidence="3" id="KW-0808">Transferase</keyword>
<name>A0ABR2QU05_9ROSI</name>
<protein>
    <recommendedName>
        <fullName evidence="1">non-specific serine/threonine protein kinase</fullName>
        <ecNumber evidence="1">2.7.11.1</ecNumber>
    </recommendedName>
</protein>
<keyword evidence="2" id="KW-0723">Serine/threonine-protein kinase</keyword>
<dbReference type="InterPro" id="IPR051420">
    <property type="entry name" value="Ser_Thr_Kinases_DiverseReg"/>
</dbReference>
<evidence type="ECO:0000256" key="6">
    <source>
        <dbReference type="ARBA" id="ARBA00022840"/>
    </source>
</evidence>
<comment type="catalytic activity">
    <reaction evidence="8">
        <text>L-seryl-[protein] + ATP = O-phospho-L-seryl-[protein] + ADP + H(+)</text>
        <dbReference type="Rhea" id="RHEA:17989"/>
        <dbReference type="Rhea" id="RHEA-COMP:9863"/>
        <dbReference type="Rhea" id="RHEA-COMP:11604"/>
        <dbReference type="ChEBI" id="CHEBI:15378"/>
        <dbReference type="ChEBI" id="CHEBI:29999"/>
        <dbReference type="ChEBI" id="CHEBI:30616"/>
        <dbReference type="ChEBI" id="CHEBI:83421"/>
        <dbReference type="ChEBI" id="CHEBI:456216"/>
        <dbReference type="EC" id="2.7.11.1"/>
    </reaction>
</comment>
<evidence type="ECO:0000313" key="10">
    <source>
        <dbReference type="EMBL" id="KAK9004170.1"/>
    </source>
</evidence>
<keyword evidence="6" id="KW-0067">ATP-binding</keyword>
<feature type="domain" description="Protein kinase" evidence="9">
    <location>
        <begin position="1"/>
        <end position="88"/>
    </location>
</feature>
<evidence type="ECO:0000256" key="2">
    <source>
        <dbReference type="ARBA" id="ARBA00022527"/>
    </source>
</evidence>
<evidence type="ECO:0000256" key="4">
    <source>
        <dbReference type="ARBA" id="ARBA00022741"/>
    </source>
</evidence>
<keyword evidence="5" id="KW-0418">Kinase</keyword>
<dbReference type="InterPro" id="IPR001245">
    <property type="entry name" value="Ser-Thr/Tyr_kinase_cat_dom"/>
</dbReference>
<dbReference type="Pfam" id="PF07714">
    <property type="entry name" value="PK_Tyr_Ser-Thr"/>
    <property type="match status" value="1"/>
</dbReference>
<evidence type="ECO:0000256" key="3">
    <source>
        <dbReference type="ARBA" id="ARBA00022679"/>
    </source>
</evidence>
<dbReference type="EC" id="2.7.11.1" evidence="1"/>
<proteinExistence type="predicted"/>
<dbReference type="Gene3D" id="1.10.510.10">
    <property type="entry name" value="Transferase(Phosphotransferase) domain 1"/>
    <property type="match status" value="1"/>
</dbReference>
<sequence>MFFYLRIQGESEKGTLFRNLQDDAKAEESDRMRRVEIIKDTGHALSYLHDGCSRPMVHRDISSNNVLLNSSFEADFGTARMLDSTHLI</sequence>